<dbReference type="RefSeq" id="WP_202898660.1">
    <property type="nucleotide sequence ID" value="NZ_AQQY01000007.1"/>
</dbReference>
<dbReference type="AlphaFoldDB" id="A0A058ZJX7"/>
<keyword evidence="1" id="KW-0812">Transmembrane</keyword>
<keyword evidence="1" id="KW-1133">Transmembrane helix</keyword>
<protein>
    <submittedName>
        <fullName evidence="2">Uncharacterized protein</fullName>
    </submittedName>
</protein>
<reference evidence="2 3" key="1">
    <citation type="submission" date="2013-04" db="EMBL/GenBank/DDBJ databases">
        <title>Shimia sp. 22II-S11-Z10 Genome Sequencing.</title>
        <authorList>
            <person name="Lai Q."/>
            <person name="Li G."/>
            <person name="Shao Z."/>
        </authorList>
    </citation>
    <scope>NUCLEOTIDE SEQUENCE [LARGE SCALE GENOMIC DNA]</scope>
    <source>
        <strain evidence="3">22II-S11-Z10</strain>
    </source>
</reference>
<evidence type="ECO:0000256" key="1">
    <source>
        <dbReference type="SAM" id="Phobius"/>
    </source>
</evidence>
<dbReference type="EMBL" id="AQQY01000007">
    <property type="protein sequence ID" value="KCV81492.1"/>
    <property type="molecule type" value="Genomic_DNA"/>
</dbReference>
<dbReference type="STRING" id="1461693.ATO10_11287"/>
<name>A0A058ZJX7_9RHOB</name>
<sequence length="58" mass="6624">MRDHPISEAPNYTTPALVMGFVNLFCALLVIWAVWGFEYALLLAFIVMKLIDRIPARD</sequence>
<organism evidence="2 3">
    <name type="scientific">Actibacterium atlanticum</name>
    <dbReference type="NCBI Taxonomy" id="1461693"/>
    <lineage>
        <taxon>Bacteria</taxon>
        <taxon>Pseudomonadati</taxon>
        <taxon>Pseudomonadota</taxon>
        <taxon>Alphaproteobacteria</taxon>
        <taxon>Rhodobacterales</taxon>
        <taxon>Roseobacteraceae</taxon>
        <taxon>Actibacterium</taxon>
    </lineage>
</organism>
<gene>
    <name evidence="2" type="ORF">ATO10_11287</name>
</gene>
<feature type="transmembrane region" description="Helical" evidence="1">
    <location>
        <begin position="20"/>
        <end position="47"/>
    </location>
</feature>
<dbReference type="Proteomes" id="UP000024836">
    <property type="component" value="Unassembled WGS sequence"/>
</dbReference>
<comment type="caution">
    <text evidence="2">The sequence shown here is derived from an EMBL/GenBank/DDBJ whole genome shotgun (WGS) entry which is preliminary data.</text>
</comment>
<accession>A0A058ZJX7</accession>
<keyword evidence="1" id="KW-0472">Membrane</keyword>
<proteinExistence type="predicted"/>
<evidence type="ECO:0000313" key="2">
    <source>
        <dbReference type="EMBL" id="KCV81492.1"/>
    </source>
</evidence>
<keyword evidence="3" id="KW-1185">Reference proteome</keyword>
<evidence type="ECO:0000313" key="3">
    <source>
        <dbReference type="Proteomes" id="UP000024836"/>
    </source>
</evidence>